<dbReference type="PROSITE" id="PS50103">
    <property type="entry name" value="ZF_C3H1"/>
    <property type="match status" value="4"/>
</dbReference>
<evidence type="ECO:0000256" key="1">
    <source>
        <dbReference type="ARBA" id="ARBA00004123"/>
    </source>
</evidence>
<evidence type="ECO:0000256" key="2">
    <source>
        <dbReference type="ARBA" id="ARBA00004496"/>
    </source>
</evidence>
<organism evidence="12 13">
    <name type="scientific">Betta splendens</name>
    <name type="common">Siamese fighting fish</name>
    <dbReference type="NCBI Taxonomy" id="158456"/>
    <lineage>
        <taxon>Eukaryota</taxon>
        <taxon>Metazoa</taxon>
        <taxon>Chordata</taxon>
        <taxon>Craniata</taxon>
        <taxon>Vertebrata</taxon>
        <taxon>Euteleostomi</taxon>
        <taxon>Actinopterygii</taxon>
        <taxon>Neopterygii</taxon>
        <taxon>Teleostei</taxon>
        <taxon>Neoteleostei</taxon>
        <taxon>Acanthomorphata</taxon>
        <taxon>Anabantaria</taxon>
        <taxon>Anabantiformes</taxon>
        <taxon>Anabantoidei</taxon>
        <taxon>Osphronemidae</taxon>
        <taxon>Betta</taxon>
    </lineage>
</organism>
<dbReference type="Pfam" id="PF22628">
    <property type="entry name" value="zf-CCCH_10"/>
    <property type="match status" value="2"/>
</dbReference>
<feature type="domain" description="C3H1-type" evidence="11">
    <location>
        <begin position="47"/>
        <end position="73"/>
    </location>
</feature>
<evidence type="ECO:0000256" key="3">
    <source>
        <dbReference type="ARBA" id="ARBA00022490"/>
    </source>
</evidence>
<evidence type="ECO:0000256" key="10">
    <source>
        <dbReference type="PROSITE-ProRule" id="PRU00723"/>
    </source>
</evidence>
<feature type="domain" description="C3H1-type" evidence="11">
    <location>
        <begin position="13"/>
        <end position="41"/>
    </location>
</feature>
<keyword evidence="5" id="KW-0677">Repeat</keyword>
<dbReference type="SMART" id="SM00356">
    <property type="entry name" value="ZnF_C3H1"/>
    <property type="match status" value="4"/>
</dbReference>
<dbReference type="Pfam" id="PF00642">
    <property type="entry name" value="zf-CCCH"/>
    <property type="match status" value="2"/>
</dbReference>
<dbReference type="CTD" id="4154"/>
<dbReference type="FunFam" id="3.30.1370.210:FF:000002">
    <property type="entry name" value="Muscleblind-like 1 isoform 2"/>
    <property type="match status" value="1"/>
</dbReference>
<keyword evidence="8" id="KW-0539">Nucleus</keyword>
<evidence type="ECO:0000256" key="6">
    <source>
        <dbReference type="ARBA" id="ARBA00022771"/>
    </source>
</evidence>
<comment type="similarity">
    <text evidence="9">Belongs to the muscleblind family.</text>
</comment>
<feature type="zinc finger region" description="C3H1-type" evidence="10">
    <location>
        <begin position="185"/>
        <end position="213"/>
    </location>
</feature>
<keyword evidence="12" id="KW-1185">Reference proteome</keyword>
<evidence type="ECO:0000259" key="11">
    <source>
        <dbReference type="PROSITE" id="PS50103"/>
    </source>
</evidence>
<evidence type="ECO:0000256" key="9">
    <source>
        <dbReference type="ARBA" id="ARBA00038226"/>
    </source>
</evidence>
<name>A0A9W2XDY3_BETSP</name>
<keyword evidence="6 10" id="KW-0863">Zinc-finger</keyword>
<keyword evidence="3" id="KW-0963">Cytoplasm</keyword>
<evidence type="ECO:0000313" key="12">
    <source>
        <dbReference type="Proteomes" id="UP000515150"/>
    </source>
</evidence>
<evidence type="ECO:0000256" key="4">
    <source>
        <dbReference type="ARBA" id="ARBA00022723"/>
    </source>
</evidence>
<dbReference type="FunFam" id="3.30.1370.210:FF:000004">
    <property type="entry name" value="Muscleblind like splicing regulator 1"/>
    <property type="match status" value="1"/>
</dbReference>
<dbReference type="GO" id="GO:0003723">
    <property type="term" value="F:RNA binding"/>
    <property type="evidence" value="ECO:0007669"/>
    <property type="project" value="TreeGrafter"/>
</dbReference>
<dbReference type="GO" id="GO:0005654">
    <property type="term" value="C:nucleoplasm"/>
    <property type="evidence" value="ECO:0007669"/>
    <property type="project" value="TreeGrafter"/>
</dbReference>
<dbReference type="Proteomes" id="UP000515150">
    <property type="component" value="Chromosome 17"/>
</dbReference>
<feature type="zinc finger region" description="C3H1-type" evidence="10">
    <location>
        <begin position="221"/>
        <end position="247"/>
    </location>
</feature>
<feature type="domain" description="C3H1-type" evidence="11">
    <location>
        <begin position="185"/>
        <end position="213"/>
    </location>
</feature>
<dbReference type="GO" id="GO:0043484">
    <property type="term" value="P:regulation of RNA splicing"/>
    <property type="evidence" value="ECO:0007669"/>
    <property type="project" value="TreeGrafter"/>
</dbReference>
<dbReference type="GO" id="GO:0008270">
    <property type="term" value="F:zinc ion binding"/>
    <property type="evidence" value="ECO:0007669"/>
    <property type="project" value="UniProtKB-KW"/>
</dbReference>
<evidence type="ECO:0000256" key="8">
    <source>
        <dbReference type="ARBA" id="ARBA00023242"/>
    </source>
</evidence>
<protein>
    <submittedName>
        <fullName evidence="13">Muscleblind-like protein 1 isoform X3</fullName>
    </submittedName>
</protein>
<gene>
    <name evidence="13" type="primary">mbnl1</name>
</gene>
<dbReference type="PANTHER" id="PTHR12675:SF7">
    <property type="entry name" value="MUSCLEBLIND-LIKE PROTEIN 1"/>
    <property type="match status" value="1"/>
</dbReference>
<dbReference type="InterPro" id="IPR000571">
    <property type="entry name" value="Znf_CCCH"/>
</dbReference>
<proteinExistence type="inferred from homology"/>
<feature type="domain" description="C3H1-type" evidence="11">
    <location>
        <begin position="221"/>
        <end position="247"/>
    </location>
</feature>
<keyword evidence="4 10" id="KW-0479">Metal-binding</keyword>
<feature type="zinc finger region" description="C3H1-type" evidence="10">
    <location>
        <begin position="13"/>
        <end position="41"/>
    </location>
</feature>
<evidence type="ECO:0000313" key="13">
    <source>
        <dbReference type="RefSeq" id="XP_055359934.1"/>
    </source>
</evidence>
<keyword evidence="7 10" id="KW-0862">Zinc</keyword>
<accession>A0A9W2XDY3</accession>
<evidence type="ECO:0000256" key="5">
    <source>
        <dbReference type="ARBA" id="ARBA00022737"/>
    </source>
</evidence>
<dbReference type="GO" id="GO:0005737">
    <property type="term" value="C:cytoplasm"/>
    <property type="evidence" value="ECO:0007669"/>
    <property type="project" value="UniProtKB-SubCell"/>
</dbReference>
<evidence type="ECO:0000256" key="7">
    <source>
        <dbReference type="ARBA" id="ARBA00022833"/>
    </source>
</evidence>
<comment type="subcellular location">
    <subcellularLocation>
        <location evidence="2">Cytoplasm</location>
    </subcellularLocation>
    <subcellularLocation>
        <location evidence="1">Nucleus</location>
    </subcellularLocation>
</comment>
<feature type="zinc finger region" description="C3H1-type" evidence="10">
    <location>
        <begin position="47"/>
        <end position="73"/>
    </location>
</feature>
<reference evidence="13" key="1">
    <citation type="submission" date="2025-08" db="UniProtKB">
        <authorList>
            <consortium name="RefSeq"/>
        </authorList>
    </citation>
    <scope>IDENTIFICATION</scope>
</reference>
<dbReference type="PANTHER" id="PTHR12675">
    <property type="entry name" value="MUSCLEBLIND-LIKE PROTEIN"/>
    <property type="match status" value="1"/>
</dbReference>
<sequence length="402" mass="43505">MAMNIAHMRDTKWLTLEVCREFQRGTCSRSDQECKFAHPAKSCQVDNGRVIACFDSLKGRCSRENCKYLHPPPHLKTQLEINGRNNLIQQKNMAMLAQQMQLANAMMPGTQLPPMPMFSVTPGLATNASAAAAAAAAFNPYLSPVSPGLMPPEILPSTPVLMASSPTVSQVPNAAAAAAQKLLRTDRLEVCREYQRGNCSRGENDCRFAHPADSTMIDNNDNTVTVCMDYIKGRCSREKCKYFHPPAHLQAKIKAAQHQVNQATAAAAMTQSAVKSLKRPLDATFDLGIGPSVMAPLPKRAALDKANGASAVFNTGMLQYQQALASMQFQQQAAFLPSVPMMHSGTPATVSAATTSATSVPFATASTNQDSSLSKLTTNEYMQLIPIISADHLSSHKYLTQM</sequence>
<dbReference type="Gene3D" id="3.30.1370.210">
    <property type="match status" value="2"/>
</dbReference>
<dbReference type="AlphaFoldDB" id="A0A9W2XDY3"/>
<dbReference type="InterPro" id="IPR054429">
    <property type="entry name" value="Znf-CCCH_Muscleblind-like"/>
</dbReference>
<dbReference type="GeneID" id="114844377"/>
<dbReference type="RefSeq" id="XP_055359934.1">
    <property type="nucleotide sequence ID" value="XM_055503959.1"/>
</dbReference>